<organism evidence="1 2">
    <name type="scientific">Mytilus galloprovincialis</name>
    <name type="common">Mediterranean mussel</name>
    <dbReference type="NCBI Taxonomy" id="29158"/>
    <lineage>
        <taxon>Eukaryota</taxon>
        <taxon>Metazoa</taxon>
        <taxon>Spiralia</taxon>
        <taxon>Lophotrochozoa</taxon>
        <taxon>Mollusca</taxon>
        <taxon>Bivalvia</taxon>
        <taxon>Autobranchia</taxon>
        <taxon>Pteriomorphia</taxon>
        <taxon>Mytilida</taxon>
        <taxon>Mytiloidea</taxon>
        <taxon>Mytilidae</taxon>
        <taxon>Mytilinae</taxon>
        <taxon>Mytilus</taxon>
    </lineage>
</organism>
<name>A0A8B6G6T3_MYTGA</name>
<evidence type="ECO:0000313" key="2">
    <source>
        <dbReference type="Proteomes" id="UP000596742"/>
    </source>
</evidence>
<dbReference type="AlphaFoldDB" id="A0A8B6G6T3"/>
<dbReference type="EMBL" id="UYJE01007948">
    <property type="protein sequence ID" value="VDI59547.1"/>
    <property type="molecule type" value="Genomic_DNA"/>
</dbReference>
<gene>
    <name evidence="1" type="ORF">MGAL_10B048245</name>
</gene>
<evidence type="ECO:0000313" key="1">
    <source>
        <dbReference type="EMBL" id="VDI59547.1"/>
    </source>
</evidence>
<dbReference type="Proteomes" id="UP000596742">
    <property type="component" value="Unassembled WGS sequence"/>
</dbReference>
<comment type="caution">
    <text evidence="1">The sequence shown here is derived from an EMBL/GenBank/DDBJ whole genome shotgun (WGS) entry which is preliminary data.</text>
</comment>
<accession>A0A8B6G6T3</accession>
<protein>
    <submittedName>
        <fullName evidence="1">Uncharacterized protein</fullName>
    </submittedName>
</protein>
<proteinExistence type="predicted"/>
<reference evidence="1" key="1">
    <citation type="submission" date="2018-11" db="EMBL/GenBank/DDBJ databases">
        <authorList>
            <person name="Alioto T."/>
            <person name="Alioto T."/>
        </authorList>
    </citation>
    <scope>NUCLEOTIDE SEQUENCE</scope>
</reference>
<sequence length="131" mass="14674">MNNNPCEGKLGKVTIQTSVPLITTKDEQTSNVKNTLAISMLEEEYPLETLTEDRTQQFQPTPTQSHESCSISNVFLWRSRSGYGTPLTVVLDPSLRDNICHSETLLKEKLYGPVGALQETTRFVEETSIQV</sequence>
<keyword evidence="2" id="KW-1185">Reference proteome</keyword>